<evidence type="ECO:0000259" key="2">
    <source>
        <dbReference type="Pfam" id="PF03781"/>
    </source>
</evidence>
<dbReference type="InterPro" id="IPR042095">
    <property type="entry name" value="SUMF_sf"/>
</dbReference>
<dbReference type="InterPro" id="IPR016187">
    <property type="entry name" value="CTDL_fold"/>
</dbReference>
<feature type="chain" id="PRO_5038401460" evidence="1">
    <location>
        <begin position="25"/>
        <end position="463"/>
    </location>
</feature>
<dbReference type="InterPro" id="IPR005532">
    <property type="entry name" value="SUMF_dom"/>
</dbReference>
<dbReference type="AlphaFoldDB" id="A0A939BN40"/>
<dbReference type="SUPFAM" id="SSF56436">
    <property type="entry name" value="C-type lectin-like"/>
    <property type="match status" value="1"/>
</dbReference>
<evidence type="ECO:0000313" key="5">
    <source>
        <dbReference type="Proteomes" id="UP000774000"/>
    </source>
</evidence>
<evidence type="ECO:0000256" key="1">
    <source>
        <dbReference type="SAM" id="SignalP"/>
    </source>
</evidence>
<dbReference type="InterPro" id="IPR044060">
    <property type="entry name" value="Bacterial_rp_domain"/>
</dbReference>
<evidence type="ECO:0000259" key="3">
    <source>
        <dbReference type="Pfam" id="PF18998"/>
    </source>
</evidence>
<evidence type="ECO:0000313" key="4">
    <source>
        <dbReference type="EMBL" id="MBM7558125.1"/>
    </source>
</evidence>
<dbReference type="Pfam" id="PF18998">
    <property type="entry name" value="Flg_new_2"/>
    <property type="match status" value="1"/>
</dbReference>
<keyword evidence="1" id="KW-0732">Signal</keyword>
<dbReference type="GO" id="GO:0120147">
    <property type="term" value="F:formylglycine-generating oxidase activity"/>
    <property type="evidence" value="ECO:0007669"/>
    <property type="project" value="TreeGrafter"/>
</dbReference>
<accession>A0A939BN40</accession>
<dbReference type="PANTHER" id="PTHR23150">
    <property type="entry name" value="SULFATASE MODIFYING FACTOR 1, 2"/>
    <property type="match status" value="1"/>
</dbReference>
<keyword evidence="5" id="KW-1185">Reference proteome</keyword>
<feature type="signal peptide" evidence="1">
    <location>
        <begin position="1"/>
        <end position="24"/>
    </location>
</feature>
<reference evidence="4" key="1">
    <citation type="submission" date="2021-01" db="EMBL/GenBank/DDBJ databases">
        <title>Genomic Encyclopedia of Type Strains, Phase IV (KMG-IV): sequencing the most valuable type-strain genomes for metagenomic binning, comparative biology and taxonomic classification.</title>
        <authorList>
            <person name="Goeker M."/>
        </authorList>
    </citation>
    <scope>NUCLEOTIDE SEQUENCE</scope>
    <source>
        <strain evidence="4">DSM 23230</strain>
    </source>
</reference>
<organism evidence="4 5">
    <name type="scientific">Halanaerobacter jeridensis</name>
    <dbReference type="NCBI Taxonomy" id="706427"/>
    <lineage>
        <taxon>Bacteria</taxon>
        <taxon>Bacillati</taxon>
        <taxon>Bacillota</taxon>
        <taxon>Clostridia</taxon>
        <taxon>Halanaerobiales</taxon>
        <taxon>Halobacteroidaceae</taxon>
        <taxon>Halanaerobacter</taxon>
    </lineage>
</organism>
<gene>
    <name evidence="4" type="ORF">JOC47_002995</name>
</gene>
<dbReference type="PROSITE" id="PS51257">
    <property type="entry name" value="PROKAR_LIPOPROTEIN"/>
    <property type="match status" value="1"/>
</dbReference>
<dbReference type="InterPro" id="IPR051043">
    <property type="entry name" value="Sulfatase_Mod_Factor_Kinase"/>
</dbReference>
<dbReference type="EMBL" id="JAFBDQ010000027">
    <property type="protein sequence ID" value="MBM7558125.1"/>
    <property type="molecule type" value="Genomic_DNA"/>
</dbReference>
<protein>
    <submittedName>
        <fullName evidence="4">Formylglycine-generating enzyme required for sulfatase activity</fullName>
    </submittedName>
</protein>
<feature type="domain" description="Bacterial repeat" evidence="3">
    <location>
        <begin position="41"/>
        <end position="105"/>
    </location>
</feature>
<dbReference type="RefSeq" id="WP_204703136.1">
    <property type="nucleotide sequence ID" value="NZ_JAFBDQ010000027.1"/>
</dbReference>
<dbReference type="PANTHER" id="PTHR23150:SF19">
    <property type="entry name" value="FORMYLGLYCINE-GENERATING ENZYME"/>
    <property type="match status" value="1"/>
</dbReference>
<sequence>MQIKKLAILSLVVILSLGMAGCSGDDSSSTKYDLTVGPEREERGEVIVDPQKDKYEEGTEVTLAPSGKGKYSFAYWEGSGYDGNTDNPLKVTMTNDLQLVAVFTDSKAPSWQTEPNITTAADTNSLGISAKVDEGGTIYYKVMLDGATRPAASEVKSAGNGTSIAAETAKEITISGLDLGTSYDVFFAVEDSAGNLQSDSIVKKVDVSTELSAPSNSDFVNVPAGKTSSDNGGLTLDYHIEMSKYEVTHAKFIEFLNNAGVSGNGFYKGKKMIDIDENTSAVTYYDIGLFTFEGHMYANEENTPVMEVTWYGALAYCNWLSEQEGLTPAYDLDNWKLKDKPQNLEGYRLPTKTEWEYAAHGGANGDNTTYAGSDNIDDVAWHDENSDEKIHPVGQKQPNELGIYDMSGNVAEWTNNIYSVTGSDRVTQNGSFALSDDCYIGASNYNAPSDGTIFLGFRLTKTK</sequence>
<dbReference type="Proteomes" id="UP000774000">
    <property type="component" value="Unassembled WGS sequence"/>
</dbReference>
<comment type="caution">
    <text evidence="4">The sequence shown here is derived from an EMBL/GenBank/DDBJ whole genome shotgun (WGS) entry which is preliminary data.</text>
</comment>
<proteinExistence type="predicted"/>
<dbReference type="Pfam" id="PF03781">
    <property type="entry name" value="FGE-sulfatase"/>
    <property type="match status" value="1"/>
</dbReference>
<name>A0A939BN40_9FIRM</name>
<feature type="domain" description="Sulfatase-modifying factor enzyme-like" evidence="2">
    <location>
        <begin position="241"/>
        <end position="459"/>
    </location>
</feature>
<dbReference type="Gene3D" id="3.90.1580.10">
    <property type="entry name" value="paralog of FGE (formylglycine-generating enzyme)"/>
    <property type="match status" value="1"/>
</dbReference>